<dbReference type="RefSeq" id="XP_021850824.2">
    <property type="nucleotide sequence ID" value="XM_021995132.2"/>
</dbReference>
<reference evidence="2" key="1">
    <citation type="journal article" date="2021" name="Nat. Commun.">
        <title>Genomic analyses provide insights into spinach domestication and the genetic basis of agronomic traits.</title>
        <authorList>
            <person name="Cai X."/>
            <person name="Sun X."/>
            <person name="Xu C."/>
            <person name="Sun H."/>
            <person name="Wang X."/>
            <person name="Ge C."/>
            <person name="Zhang Z."/>
            <person name="Wang Q."/>
            <person name="Fei Z."/>
            <person name="Jiao C."/>
            <person name="Wang Q."/>
        </authorList>
    </citation>
    <scope>NUCLEOTIDE SEQUENCE [LARGE SCALE GENOMIC DNA]</scope>
    <source>
        <strain evidence="2">cv. Varoflay</strain>
    </source>
</reference>
<name>A0A9R0JXL5_SPIOL</name>
<keyword evidence="2" id="KW-1185">Reference proteome</keyword>
<feature type="compositionally biased region" description="Polar residues" evidence="1">
    <location>
        <begin position="128"/>
        <end position="144"/>
    </location>
</feature>
<evidence type="ECO:0000313" key="3">
    <source>
        <dbReference type="RefSeq" id="XP_021850824.2"/>
    </source>
</evidence>
<dbReference type="AlphaFoldDB" id="A0A9R0JXL5"/>
<dbReference type="Proteomes" id="UP000813463">
    <property type="component" value="Chromosome 6"/>
</dbReference>
<feature type="region of interest" description="Disordered" evidence="1">
    <location>
        <begin position="16"/>
        <end position="67"/>
    </location>
</feature>
<dbReference type="InterPro" id="IPR006912">
    <property type="entry name" value="Harbinger_derived_prot"/>
</dbReference>
<proteinExistence type="predicted"/>
<feature type="compositionally biased region" description="Polar residues" evidence="1">
    <location>
        <begin position="33"/>
        <end position="53"/>
    </location>
</feature>
<dbReference type="PANTHER" id="PTHR47150:SF7">
    <property type="entry name" value="NUCLEASE"/>
    <property type="match status" value="1"/>
</dbReference>
<evidence type="ECO:0008006" key="4">
    <source>
        <dbReference type="Google" id="ProtNLM"/>
    </source>
</evidence>
<evidence type="ECO:0000313" key="2">
    <source>
        <dbReference type="Proteomes" id="UP000813463"/>
    </source>
</evidence>
<feature type="compositionally biased region" description="Polar residues" evidence="1">
    <location>
        <begin position="16"/>
        <end position="25"/>
    </location>
</feature>
<evidence type="ECO:0000256" key="1">
    <source>
        <dbReference type="SAM" id="MobiDB-lite"/>
    </source>
</evidence>
<feature type="region of interest" description="Disordered" evidence="1">
    <location>
        <begin position="107"/>
        <end position="144"/>
    </location>
</feature>
<accession>A0A9R0JXL5</accession>
<gene>
    <name evidence="3" type="primary">LOC110790349</name>
</gene>
<dbReference type="KEGG" id="soe:110790349"/>
<reference evidence="3" key="2">
    <citation type="submission" date="2025-08" db="UniProtKB">
        <authorList>
            <consortium name="RefSeq"/>
        </authorList>
    </citation>
    <scope>IDENTIFICATION</scope>
    <source>
        <tissue evidence="3">Leaf</tissue>
    </source>
</reference>
<organism evidence="2 3">
    <name type="scientific">Spinacia oleracea</name>
    <name type="common">Spinach</name>
    <dbReference type="NCBI Taxonomy" id="3562"/>
    <lineage>
        <taxon>Eukaryota</taxon>
        <taxon>Viridiplantae</taxon>
        <taxon>Streptophyta</taxon>
        <taxon>Embryophyta</taxon>
        <taxon>Tracheophyta</taxon>
        <taxon>Spermatophyta</taxon>
        <taxon>Magnoliopsida</taxon>
        <taxon>eudicotyledons</taxon>
        <taxon>Gunneridae</taxon>
        <taxon>Pentapetalae</taxon>
        <taxon>Caryophyllales</taxon>
        <taxon>Chenopodiaceae</taxon>
        <taxon>Chenopodioideae</taxon>
        <taxon>Anserineae</taxon>
        <taxon>Spinacia</taxon>
    </lineage>
</organism>
<dbReference type="GeneID" id="110790349"/>
<dbReference type="PANTHER" id="PTHR47150">
    <property type="entry name" value="OS12G0169200 PROTEIN"/>
    <property type="match status" value="1"/>
</dbReference>
<protein>
    <recommendedName>
        <fullName evidence="4">No apical meristem-associated C-terminal domain-containing protein</fullName>
    </recommendedName>
</protein>
<sequence>MDHEDPYNQYYNYLGNSQNIDNQNPITPPPNFSNPQTSSIRPTPYNYPSMNVNQHHENPYLRTSPPYPPNTQMNYNFGYYNPPMVRPGYNLRPLNLTESFISHENIRRDSVGGSSMQEESLTPRLGAESQSSQNEADLEETSNQANNKNIKLKWSHIKDVDLCKSWITISKDPIKGNDQTKELYWKNIVEYYNTWKREDPVVPVDKASNHWFKMSDDQVLRNDPKWQEFVKKEGVPSKRTQTEDVEVLDKRPIVQKAAKEAARKRVHKKDNEIVSDTWTKFEDLANKRLSLIEDHIRQSDYELLCKDTSNMDERVKKNHEQKLERPRREYVPRDREGGAERLYQDYFSTEPVYPEHFFRRRFRMSMNLFNRIVEAVGNHSQYFKQKVDAAKRMGLSPLQKCTAAIRILAYGSPADVVDEYIKIGESTSIECLFNFCRAVIEVFGDVYMRRPNDNDVQRLLQMHEEYHGFPGMLGSLDCMHWAWKNCPTAWKGQYTRGDYGYPTIMLEAVASVDLWIWHAYFGVAGSNNDLNVLSRSNLFQETLQGRAPQVNFIVNETEYNMGYYLTDGIYPEWAAFVKTFSHPQDPKRLLFKKRHESARKDVERAFGVLQARFAIVHGPARCLHKRRLHDIMEACVILHNMIVEDERHTYARNFHNDFLPTVVGDVHQGNPLDFQAFLERDVAIRDRQMHHQLKADLVEHIWSCFGGQSHD</sequence>
<dbReference type="Pfam" id="PF04827">
    <property type="entry name" value="Plant_tran"/>
    <property type="match status" value="1"/>
</dbReference>